<keyword evidence="6" id="KW-0735">Signal-anchor</keyword>
<comment type="subcellular location">
    <subcellularLocation>
        <location evidence="1">Golgi apparatus membrane</location>
        <topology evidence="1">Single-pass type II membrane protein</topology>
    </subcellularLocation>
</comment>
<name>A0ABR1WXX7_9PEZI</name>
<dbReference type="InterPro" id="IPR029044">
    <property type="entry name" value="Nucleotide-diphossugar_trans"/>
</dbReference>
<dbReference type="PANTHER" id="PTHR31646">
    <property type="entry name" value="ALPHA-1,2-MANNOSYLTRANSFERASE MNN2"/>
    <property type="match status" value="1"/>
</dbReference>
<evidence type="ECO:0000256" key="8">
    <source>
        <dbReference type="ARBA" id="ARBA00023034"/>
    </source>
</evidence>
<protein>
    <submittedName>
        <fullName evidence="11">Glycosyltransferase family 71</fullName>
    </submittedName>
</protein>
<evidence type="ECO:0000256" key="10">
    <source>
        <dbReference type="SAM" id="MobiDB-lite"/>
    </source>
</evidence>
<dbReference type="Proteomes" id="UP001433268">
    <property type="component" value="Unassembled WGS sequence"/>
</dbReference>
<dbReference type="Pfam" id="PF11051">
    <property type="entry name" value="Mannosyl_trans3"/>
    <property type="match status" value="1"/>
</dbReference>
<dbReference type="PANTHER" id="PTHR31646:SF1">
    <property type="entry name" value="ALPHA-1,2-MANNOSYLTRANSFERASE MNN2"/>
    <property type="match status" value="1"/>
</dbReference>
<dbReference type="GeneID" id="92040340"/>
<evidence type="ECO:0000256" key="1">
    <source>
        <dbReference type="ARBA" id="ARBA00004323"/>
    </source>
</evidence>
<keyword evidence="8" id="KW-0333">Golgi apparatus</keyword>
<reference evidence="11 12" key="1">
    <citation type="submission" date="2023-01" db="EMBL/GenBank/DDBJ databases">
        <title>Analysis of 21 Apiospora genomes using comparative genomics revels a genus with tremendous synthesis potential of carbohydrate active enzymes and secondary metabolites.</title>
        <authorList>
            <person name="Sorensen T."/>
        </authorList>
    </citation>
    <scope>NUCLEOTIDE SEQUENCE [LARGE SCALE GENOMIC DNA]</scope>
    <source>
        <strain evidence="11 12">CBS 114990</strain>
    </source>
</reference>
<evidence type="ECO:0000256" key="3">
    <source>
        <dbReference type="ARBA" id="ARBA00009105"/>
    </source>
</evidence>
<dbReference type="SUPFAM" id="SSF53448">
    <property type="entry name" value="Nucleotide-diphospho-sugar transferases"/>
    <property type="match status" value="1"/>
</dbReference>
<proteinExistence type="inferred from homology"/>
<evidence type="ECO:0000256" key="7">
    <source>
        <dbReference type="ARBA" id="ARBA00022989"/>
    </source>
</evidence>
<evidence type="ECO:0000256" key="2">
    <source>
        <dbReference type="ARBA" id="ARBA00004922"/>
    </source>
</evidence>
<keyword evidence="5" id="KW-0812">Transmembrane</keyword>
<comment type="similarity">
    <text evidence="3">Belongs to the MNN1/MNT family.</text>
</comment>
<keyword evidence="9" id="KW-0472">Membrane</keyword>
<dbReference type="InterPro" id="IPR022751">
    <property type="entry name" value="Alpha_mannosyltransferase"/>
</dbReference>
<keyword evidence="4" id="KW-0808">Transferase</keyword>
<feature type="region of interest" description="Disordered" evidence="10">
    <location>
        <begin position="170"/>
        <end position="192"/>
    </location>
</feature>
<accession>A0ABR1WXX7</accession>
<comment type="caution">
    <text evidence="11">The sequence shown here is derived from an EMBL/GenBank/DDBJ whole genome shotgun (WGS) entry which is preliminary data.</text>
</comment>
<evidence type="ECO:0000256" key="4">
    <source>
        <dbReference type="ARBA" id="ARBA00022679"/>
    </source>
</evidence>
<evidence type="ECO:0000256" key="6">
    <source>
        <dbReference type="ARBA" id="ARBA00022968"/>
    </source>
</evidence>
<organism evidence="11 12">
    <name type="scientific">Apiospora hydei</name>
    <dbReference type="NCBI Taxonomy" id="1337664"/>
    <lineage>
        <taxon>Eukaryota</taxon>
        <taxon>Fungi</taxon>
        <taxon>Dikarya</taxon>
        <taxon>Ascomycota</taxon>
        <taxon>Pezizomycotina</taxon>
        <taxon>Sordariomycetes</taxon>
        <taxon>Xylariomycetidae</taxon>
        <taxon>Amphisphaeriales</taxon>
        <taxon>Apiosporaceae</taxon>
        <taxon>Apiospora</taxon>
    </lineage>
</organism>
<dbReference type="EMBL" id="JAQQWN010000004">
    <property type="protein sequence ID" value="KAK8088004.1"/>
    <property type="molecule type" value="Genomic_DNA"/>
</dbReference>
<evidence type="ECO:0000313" key="11">
    <source>
        <dbReference type="EMBL" id="KAK8088004.1"/>
    </source>
</evidence>
<gene>
    <name evidence="11" type="ORF">PG997_002965</name>
</gene>
<evidence type="ECO:0000313" key="12">
    <source>
        <dbReference type="Proteomes" id="UP001433268"/>
    </source>
</evidence>
<evidence type="ECO:0000256" key="9">
    <source>
        <dbReference type="ARBA" id="ARBA00023136"/>
    </source>
</evidence>
<feature type="compositionally biased region" description="Polar residues" evidence="10">
    <location>
        <begin position="172"/>
        <end position="192"/>
    </location>
</feature>
<keyword evidence="12" id="KW-1185">Reference proteome</keyword>
<comment type="pathway">
    <text evidence="2">Protein modification; protein glycosylation.</text>
</comment>
<evidence type="ECO:0000256" key="5">
    <source>
        <dbReference type="ARBA" id="ARBA00022692"/>
    </source>
</evidence>
<sequence>MRLRWQVFVKENILPYRVTNHAPFVGRGIVVVGDHPKSLKHVRVLVRSLRNLGSVLPVELHHWAGELNAKTKLDLIRELGVNFTINDLFRPHNLYFSKTQYNDISHINFQLKTAAILNTRLAEPLLLDSDNVPANLDPAVLWDSATYQEYGPGNGPRWSAPCCHDHVPRWTRNPSNGSTGTASLSTTPIPAR</sequence>
<keyword evidence="7" id="KW-1133">Transmembrane helix</keyword>
<dbReference type="RefSeq" id="XP_066670898.1">
    <property type="nucleotide sequence ID" value="XM_066807280.1"/>
</dbReference>